<feature type="compositionally biased region" description="Low complexity" evidence="1">
    <location>
        <begin position="700"/>
        <end position="716"/>
    </location>
</feature>
<dbReference type="InParanoid" id="A0A1E7EVK4"/>
<proteinExistence type="predicted"/>
<feature type="region of interest" description="Disordered" evidence="1">
    <location>
        <begin position="137"/>
        <end position="166"/>
    </location>
</feature>
<feature type="compositionally biased region" description="Basic and acidic residues" evidence="1">
    <location>
        <begin position="137"/>
        <end position="149"/>
    </location>
</feature>
<feature type="region of interest" description="Disordered" evidence="1">
    <location>
        <begin position="611"/>
        <end position="647"/>
    </location>
</feature>
<dbReference type="AlphaFoldDB" id="A0A1E7EVK4"/>
<evidence type="ECO:0000313" key="4">
    <source>
        <dbReference type="Proteomes" id="UP000095751"/>
    </source>
</evidence>
<evidence type="ECO:0008006" key="5">
    <source>
        <dbReference type="Google" id="ProtNLM"/>
    </source>
</evidence>
<keyword evidence="2" id="KW-1133">Transmembrane helix</keyword>
<gene>
    <name evidence="3" type="ORF">FRACYDRAFT_248147</name>
</gene>
<feature type="transmembrane region" description="Helical" evidence="2">
    <location>
        <begin position="817"/>
        <end position="844"/>
    </location>
</feature>
<feature type="compositionally biased region" description="Basic and acidic residues" evidence="1">
    <location>
        <begin position="852"/>
        <end position="871"/>
    </location>
</feature>
<keyword evidence="2" id="KW-0812">Transmembrane</keyword>
<keyword evidence="2" id="KW-0472">Membrane</keyword>
<keyword evidence="4" id="KW-1185">Reference proteome</keyword>
<dbReference type="EMBL" id="KV784374">
    <property type="protein sequence ID" value="OEU09896.1"/>
    <property type="molecule type" value="Genomic_DNA"/>
</dbReference>
<dbReference type="KEGG" id="fcy:FRACYDRAFT_248147"/>
<feature type="compositionally biased region" description="Low complexity" evidence="1">
    <location>
        <begin position="625"/>
        <end position="639"/>
    </location>
</feature>
<feature type="compositionally biased region" description="Low complexity" evidence="1">
    <location>
        <begin position="1"/>
        <end position="31"/>
    </location>
</feature>
<feature type="region of interest" description="Disordered" evidence="1">
    <location>
        <begin position="463"/>
        <end position="491"/>
    </location>
</feature>
<reference evidence="3 4" key="1">
    <citation type="submission" date="2016-09" db="EMBL/GenBank/DDBJ databases">
        <title>Extensive genetic diversity and differential bi-allelic expression allows diatom success in the polar Southern Ocean.</title>
        <authorList>
            <consortium name="DOE Joint Genome Institute"/>
            <person name="Mock T."/>
            <person name="Otillar R.P."/>
            <person name="Strauss J."/>
            <person name="Dupont C."/>
            <person name="Frickenhaus S."/>
            <person name="Maumus F."/>
            <person name="Mcmullan M."/>
            <person name="Sanges R."/>
            <person name="Schmutz J."/>
            <person name="Toseland A."/>
            <person name="Valas R."/>
            <person name="Veluchamy A."/>
            <person name="Ward B.J."/>
            <person name="Allen A."/>
            <person name="Barry K."/>
            <person name="Falciatore A."/>
            <person name="Ferrante M."/>
            <person name="Fortunato A.E."/>
            <person name="Gloeckner G."/>
            <person name="Gruber A."/>
            <person name="Hipkin R."/>
            <person name="Janech M."/>
            <person name="Kroth P."/>
            <person name="Leese F."/>
            <person name="Lindquist E."/>
            <person name="Lyon B.R."/>
            <person name="Martin J."/>
            <person name="Mayer C."/>
            <person name="Parker M."/>
            <person name="Quesneville H."/>
            <person name="Raymond J."/>
            <person name="Uhlig C."/>
            <person name="Valentin K.U."/>
            <person name="Worden A.Z."/>
            <person name="Armbrust E.V."/>
            <person name="Bowler C."/>
            <person name="Green B."/>
            <person name="Moulton V."/>
            <person name="Van Oosterhout C."/>
            <person name="Grigoriev I."/>
        </authorList>
    </citation>
    <scope>NUCLEOTIDE SEQUENCE [LARGE SCALE GENOMIC DNA]</scope>
    <source>
        <strain evidence="3 4">CCMP1102</strain>
    </source>
</reference>
<evidence type="ECO:0000256" key="1">
    <source>
        <dbReference type="SAM" id="MobiDB-lite"/>
    </source>
</evidence>
<feature type="compositionally biased region" description="Low complexity" evidence="1">
    <location>
        <begin position="438"/>
        <end position="449"/>
    </location>
</feature>
<feature type="region of interest" description="Disordered" evidence="1">
    <location>
        <begin position="678"/>
        <end position="716"/>
    </location>
</feature>
<feature type="compositionally biased region" description="Low complexity" evidence="1">
    <location>
        <begin position="479"/>
        <end position="491"/>
    </location>
</feature>
<dbReference type="PANTHER" id="PTHR35711">
    <property type="entry name" value="EXPRESSED PROTEIN"/>
    <property type="match status" value="1"/>
</dbReference>
<organism evidence="3 4">
    <name type="scientific">Fragilariopsis cylindrus CCMP1102</name>
    <dbReference type="NCBI Taxonomy" id="635003"/>
    <lineage>
        <taxon>Eukaryota</taxon>
        <taxon>Sar</taxon>
        <taxon>Stramenopiles</taxon>
        <taxon>Ochrophyta</taxon>
        <taxon>Bacillariophyta</taxon>
        <taxon>Bacillariophyceae</taxon>
        <taxon>Bacillariophycidae</taxon>
        <taxon>Bacillariales</taxon>
        <taxon>Bacillariaceae</taxon>
        <taxon>Fragilariopsis</taxon>
    </lineage>
</organism>
<protein>
    <recommendedName>
        <fullName evidence="5">Fascin domain-containing protein</fullName>
    </recommendedName>
</protein>
<evidence type="ECO:0000313" key="3">
    <source>
        <dbReference type="EMBL" id="OEU09896.1"/>
    </source>
</evidence>
<accession>A0A1E7EVK4</accession>
<evidence type="ECO:0000256" key="2">
    <source>
        <dbReference type="SAM" id="Phobius"/>
    </source>
</evidence>
<feature type="region of interest" description="Disordered" evidence="1">
    <location>
        <begin position="423"/>
        <end position="449"/>
    </location>
</feature>
<feature type="transmembrane region" description="Helical" evidence="2">
    <location>
        <begin position="781"/>
        <end position="805"/>
    </location>
</feature>
<dbReference type="PANTHER" id="PTHR35711:SF1">
    <property type="entry name" value="ECTODERMAL, ISOFORM F"/>
    <property type="match status" value="1"/>
</dbReference>
<feature type="region of interest" description="Disordered" evidence="1">
    <location>
        <begin position="1"/>
        <end position="36"/>
    </location>
</feature>
<dbReference type="Proteomes" id="UP000095751">
    <property type="component" value="Unassembled WGS sequence"/>
</dbReference>
<dbReference type="OrthoDB" id="46078at2759"/>
<sequence length="882" mass="96623">MGSEIDNIINNNNNANSNDDLKSSSSSSTTPTPIPPASAFIIKTKARVPPNNTATFPCIEQPLRVILYCNGYYLWSTRNGSLIARKKRAFEKDEWRLKYDTSSNSGVVMIQNHKFNSTLSVVQRGIKNVAMCIKGKEKEKQNTTTKDEGFESNDYGNNRNDENEINDEFNDEEEEGTIMKEDNNSTIPTAAPLDVEVEVEEEDQQWCFIKSTAGKAMIKSLKTGENLSITTDGQIVFISDNDCTTTTTNQTYSSMWDIECVTGELCFISNMANTITANTDNGRRIRCDIAGMISLSSNWKGWEIFRFMECSGSGGDGGGGDGDSGYVKISSWMHSQWILCSDVYGNVTTCTHSESLLSTLSVVVQDNDNDDNDDNENNLDEKKKNYRCSKWAIEKKNNGLIIRSKTYGRLLFITKDGMLRTTTNSNNNNNTNHDDCDNSNNNNGNKISNSVDVDEEEVNEIVNNSNNNNNNKPTTIRRMSSSTRSINNSSSNVNNWWNSSMKNMQNKFNNNNTTTTSTTASTTTTVTTKSVVQERHEEEQEQEETTTILWDLQAAHSQCYYFLSSSVASSPPSSLKVATTATATATATTKSIEKQQYISCSSDGCITATSNSENDGTDWYMEKGSTSTSTTSDQDSGNDCNDDDDGAGAGGSVFKSKAHNYYLSYKEGEGVKIEKATTATGEVEVEGQETTGIMKDDNSNRASSNSNTSSRRSTTTIEGRFKNAFNSMKGENLPLPILIGSKTIMMDDDDDDDEQSNNVHMVWNLEPCMPRAVSSEKIKTFAIGTSIAVGTTIAMPFALAGVAAIMGAVGAEAGIGFGILAVGLSGAEALASVGAIGATAYIVFKPANNSLTDDHKKKKGEEEGEVEEKPWSKRPFSNWRNW</sequence>
<feature type="region of interest" description="Disordered" evidence="1">
    <location>
        <begin position="850"/>
        <end position="882"/>
    </location>
</feature>
<feature type="compositionally biased region" description="Low complexity" evidence="1">
    <location>
        <begin position="678"/>
        <end position="692"/>
    </location>
</feature>
<name>A0A1E7EVK4_9STRA</name>